<sequence>MRTLRYTASALLAAFFCLAGLAGGGQACAENYPSRPIRMIIPWSVGGSTDMLGRLLAEGMGKRLGVAIVVENKPGATGTIGYAQVARSPGDGYTLLLGTNSTFAIAPHFYHDLPYDLQRDFRPIGMIGANQQVLCVQPQAPYKTVADLVKAAKAKPGAINYASSGVGGSSHLATELLMSTTGISMMHVPYRGGAPAVQALLGGQTEVGFVDISVAEPLIHSGKLRALGTSGAKRAPLLPDLPTLAESGVSGFESLTTFGLFAPAGTSDAIVQKLNTALNESLRDPALSKQLAAQGFELTPGPAQAYVAYAAEETRKWGSLIAQRHITLP</sequence>
<organism evidence="3 4">
    <name type="scientific">Bordetella genomosp. 10</name>
    <dbReference type="NCBI Taxonomy" id="1416804"/>
    <lineage>
        <taxon>Bacteria</taxon>
        <taxon>Pseudomonadati</taxon>
        <taxon>Pseudomonadota</taxon>
        <taxon>Betaproteobacteria</taxon>
        <taxon>Burkholderiales</taxon>
        <taxon>Alcaligenaceae</taxon>
        <taxon>Bordetella</taxon>
    </lineage>
</organism>
<name>A0A261SB36_9BORD</name>
<dbReference type="Gene3D" id="3.40.190.150">
    <property type="entry name" value="Bordetella uptake gene, domain 1"/>
    <property type="match status" value="1"/>
</dbReference>
<dbReference type="Gene3D" id="3.40.190.10">
    <property type="entry name" value="Periplasmic binding protein-like II"/>
    <property type="match status" value="1"/>
</dbReference>
<evidence type="ECO:0000313" key="3">
    <source>
        <dbReference type="EMBL" id="OZI34609.1"/>
    </source>
</evidence>
<dbReference type="InterPro" id="IPR005064">
    <property type="entry name" value="BUG"/>
</dbReference>
<feature type="chain" id="PRO_5013192879" description="ABC transporter substrate-binding protein" evidence="2">
    <location>
        <begin position="30"/>
        <end position="329"/>
    </location>
</feature>
<accession>A0A261SB36</accession>
<dbReference type="InterPro" id="IPR042100">
    <property type="entry name" value="Bug_dom1"/>
</dbReference>
<evidence type="ECO:0000256" key="2">
    <source>
        <dbReference type="SAM" id="SignalP"/>
    </source>
</evidence>
<dbReference type="OrthoDB" id="8881940at2"/>
<dbReference type="Proteomes" id="UP000216020">
    <property type="component" value="Unassembled WGS sequence"/>
</dbReference>
<comment type="caution">
    <text evidence="3">The sequence shown here is derived from an EMBL/GenBank/DDBJ whole genome shotgun (WGS) entry which is preliminary data.</text>
</comment>
<comment type="similarity">
    <text evidence="1">Belongs to the UPF0065 (bug) family.</text>
</comment>
<dbReference type="Pfam" id="PF03401">
    <property type="entry name" value="TctC"/>
    <property type="match status" value="1"/>
</dbReference>
<protein>
    <recommendedName>
        <fullName evidence="5">ABC transporter substrate-binding protein</fullName>
    </recommendedName>
</protein>
<dbReference type="SUPFAM" id="SSF53850">
    <property type="entry name" value="Periplasmic binding protein-like II"/>
    <property type="match status" value="1"/>
</dbReference>
<dbReference type="PANTHER" id="PTHR42928:SF5">
    <property type="entry name" value="BLR1237 PROTEIN"/>
    <property type="match status" value="1"/>
</dbReference>
<keyword evidence="2" id="KW-0732">Signal</keyword>
<dbReference type="PIRSF" id="PIRSF017082">
    <property type="entry name" value="YflP"/>
    <property type="match status" value="1"/>
</dbReference>
<dbReference type="AlphaFoldDB" id="A0A261SB36"/>
<keyword evidence="4" id="KW-1185">Reference proteome</keyword>
<dbReference type="PROSITE" id="PS51257">
    <property type="entry name" value="PROKAR_LIPOPROTEIN"/>
    <property type="match status" value="1"/>
</dbReference>
<dbReference type="EMBL" id="NEVM01000002">
    <property type="protein sequence ID" value="OZI34609.1"/>
    <property type="molecule type" value="Genomic_DNA"/>
</dbReference>
<dbReference type="PANTHER" id="PTHR42928">
    <property type="entry name" value="TRICARBOXYLATE-BINDING PROTEIN"/>
    <property type="match status" value="1"/>
</dbReference>
<proteinExistence type="inferred from homology"/>
<dbReference type="CDD" id="cd07012">
    <property type="entry name" value="PBP2_Bug_TTT"/>
    <property type="match status" value="1"/>
</dbReference>
<reference evidence="4" key="1">
    <citation type="submission" date="2017-05" db="EMBL/GenBank/DDBJ databases">
        <title>Complete and WGS of Bordetella genogroups.</title>
        <authorList>
            <person name="Spilker T."/>
            <person name="Lipuma J."/>
        </authorList>
    </citation>
    <scope>NUCLEOTIDE SEQUENCE [LARGE SCALE GENOMIC DNA]</scope>
    <source>
        <strain evidence="4">AU16122</strain>
    </source>
</reference>
<gene>
    <name evidence="3" type="ORF">CAL29_14035</name>
</gene>
<evidence type="ECO:0000256" key="1">
    <source>
        <dbReference type="ARBA" id="ARBA00006987"/>
    </source>
</evidence>
<dbReference type="RefSeq" id="WP_094853600.1">
    <property type="nucleotide sequence ID" value="NZ_NEVM01000002.1"/>
</dbReference>
<feature type="signal peptide" evidence="2">
    <location>
        <begin position="1"/>
        <end position="29"/>
    </location>
</feature>
<evidence type="ECO:0008006" key="5">
    <source>
        <dbReference type="Google" id="ProtNLM"/>
    </source>
</evidence>
<evidence type="ECO:0000313" key="4">
    <source>
        <dbReference type="Proteomes" id="UP000216020"/>
    </source>
</evidence>